<evidence type="ECO:0000313" key="1">
    <source>
        <dbReference type="EMBL" id="CAG8618551.1"/>
    </source>
</evidence>
<name>A0ACA9MX36_9GLOM</name>
<evidence type="ECO:0000313" key="2">
    <source>
        <dbReference type="Proteomes" id="UP000789860"/>
    </source>
</evidence>
<comment type="caution">
    <text evidence="1">The sequence shown here is derived from an EMBL/GenBank/DDBJ whole genome shotgun (WGS) entry which is preliminary data.</text>
</comment>
<proteinExistence type="predicted"/>
<sequence>MTVENITEETFSEETLQKKRGAKRKSDDDGDLKARKNREIQRRYHSKKKELFNSLSIKIKELEETLKKSKEENNLLITENESLKEREEFLIQENKLFGEDNDSLTTENNFEISPTNTCNLNNKNNKIDHVIVGDEREEYITKLQTFFFEKLNAKYIKLYSEFMQEFLHLEEFQIIDENNFTYSDWIDDLNYKIKEGEYFITKFQMFFYDHLGVEYMNLFSEFIEEENERIKNELISFYLNDKNEISNLDIEKLERTYLILPSDDKIDSINI</sequence>
<reference evidence="1" key="1">
    <citation type="submission" date="2021-06" db="EMBL/GenBank/DDBJ databases">
        <authorList>
            <person name="Kallberg Y."/>
            <person name="Tangrot J."/>
            <person name="Rosling A."/>
        </authorList>
    </citation>
    <scope>NUCLEOTIDE SEQUENCE</scope>
    <source>
        <strain evidence="1">AU212A</strain>
    </source>
</reference>
<keyword evidence="2" id="KW-1185">Reference proteome</keyword>
<gene>
    <name evidence="1" type="ORF">SCALOS_LOCUS7568</name>
</gene>
<organism evidence="1 2">
    <name type="scientific">Scutellospora calospora</name>
    <dbReference type="NCBI Taxonomy" id="85575"/>
    <lineage>
        <taxon>Eukaryota</taxon>
        <taxon>Fungi</taxon>
        <taxon>Fungi incertae sedis</taxon>
        <taxon>Mucoromycota</taxon>
        <taxon>Glomeromycotina</taxon>
        <taxon>Glomeromycetes</taxon>
        <taxon>Diversisporales</taxon>
        <taxon>Gigasporaceae</taxon>
        <taxon>Scutellospora</taxon>
    </lineage>
</organism>
<protein>
    <submittedName>
        <fullName evidence="1">4389_t:CDS:1</fullName>
    </submittedName>
</protein>
<accession>A0ACA9MX36</accession>
<dbReference type="EMBL" id="CAJVPM010017173">
    <property type="protein sequence ID" value="CAG8618551.1"/>
    <property type="molecule type" value="Genomic_DNA"/>
</dbReference>
<dbReference type="Proteomes" id="UP000789860">
    <property type="component" value="Unassembled WGS sequence"/>
</dbReference>